<dbReference type="PANTHER" id="PTHR33627:SF1">
    <property type="entry name" value="TRANSPOSASE"/>
    <property type="match status" value="1"/>
</dbReference>
<gene>
    <name evidence="2" type="ORF">AC529_06995</name>
</gene>
<proteinExistence type="predicted"/>
<evidence type="ECO:0000313" key="3">
    <source>
        <dbReference type="Proteomes" id="UP000074382"/>
    </source>
</evidence>
<name>A0A147KJC3_THECS</name>
<dbReference type="Pfam" id="PF13546">
    <property type="entry name" value="DDE_5"/>
    <property type="match status" value="1"/>
</dbReference>
<comment type="caution">
    <text evidence="2">The sequence shown here is derived from an EMBL/GenBank/DDBJ whole genome shotgun (WGS) entry which is preliminary data.</text>
</comment>
<accession>A0A147KJC3</accession>
<keyword evidence="3" id="KW-1185">Reference proteome</keyword>
<evidence type="ECO:0000313" key="2">
    <source>
        <dbReference type="EMBL" id="KUP97424.1"/>
    </source>
</evidence>
<dbReference type="EMBL" id="LGEM01000028">
    <property type="protein sequence ID" value="KUP97424.1"/>
    <property type="molecule type" value="Genomic_DNA"/>
</dbReference>
<dbReference type="AlphaFoldDB" id="A0A147KJC3"/>
<dbReference type="InterPro" id="IPR038721">
    <property type="entry name" value="IS701-like_DDE_dom"/>
</dbReference>
<feature type="domain" description="Transposase IS701-like DDE" evidence="1">
    <location>
        <begin position="20"/>
        <end position="264"/>
    </location>
</feature>
<evidence type="ECO:0000259" key="1">
    <source>
        <dbReference type="Pfam" id="PF13546"/>
    </source>
</evidence>
<dbReference type="Proteomes" id="UP000074382">
    <property type="component" value="Unassembled WGS sequence"/>
</dbReference>
<organism evidence="2 3">
    <name type="scientific">Thermobifida cellulosilytica TB100</name>
    <dbReference type="NCBI Taxonomy" id="665004"/>
    <lineage>
        <taxon>Bacteria</taxon>
        <taxon>Bacillati</taxon>
        <taxon>Actinomycetota</taxon>
        <taxon>Actinomycetes</taxon>
        <taxon>Streptosporangiales</taxon>
        <taxon>Nocardiopsidaceae</taxon>
        <taxon>Thermobifida</taxon>
    </lineage>
</organism>
<sequence>MVSVPRESACDNVGNFIGKVFGALTRSDQRRWAGVYLKGLLSVQGKKTVRKIVASSGEADPVAAVQSVQQFINQSPWEWPEVRRAIAEYVDSRTEVSAWVIDNVIIPKRGSHSVGVARRFIPQAGKTINCQVGIGLYLATDQGAVPVDWRLLIPDAWLGDQQRRGRAKIPDGVTKKPVWAHILDLTDTVARDWKLPPVPVIADLHSTPDSDSLVNGLLERGLPFLVEVGDAAAVSLTAPARGAEAGHHPAGRQRPARAAAVRQRVRSGCDLWRRTVSVPEGGGQQRYHVTSCAVRRPTRTRSDPFPSRLRLVTTSPQNDPHLTRYWLTNLPCDRIGEVFSLAVQHADSSRNRNPTEERFGLRDFEGRSFPGWHHHMTLVSAAYAYDLLCRQAVLSPL</sequence>
<dbReference type="InterPro" id="IPR039365">
    <property type="entry name" value="IS701-like"/>
</dbReference>
<dbReference type="PANTHER" id="PTHR33627">
    <property type="entry name" value="TRANSPOSASE"/>
    <property type="match status" value="1"/>
</dbReference>
<dbReference type="STRING" id="665004.AC529_06995"/>
<protein>
    <recommendedName>
        <fullName evidence="1">Transposase IS701-like DDE domain-containing protein</fullName>
    </recommendedName>
</protein>
<dbReference type="PATRIC" id="fig|665004.4.peg.1657"/>
<reference evidence="3" key="1">
    <citation type="journal article" date="2017" name="Acta Aliment.">
        <title>Plant polysaccharide degrading enzyme system of Thermpbifida cellulosilytica TB100 revealed by de novo genome project data.</title>
        <authorList>
            <person name="Toth A."/>
            <person name="Baka E."/>
            <person name="Luzics S."/>
            <person name="Bata-Vidacs I."/>
            <person name="Nagy I."/>
            <person name="Balint B."/>
            <person name="Herceg R."/>
            <person name="Olasz F."/>
            <person name="Wilk T."/>
            <person name="Nagy T."/>
            <person name="Kriszt B."/>
            <person name="Nagy I."/>
            <person name="Kukolya J."/>
        </authorList>
    </citation>
    <scope>NUCLEOTIDE SEQUENCE [LARGE SCALE GENOMIC DNA]</scope>
    <source>
        <strain evidence="3">TB100</strain>
    </source>
</reference>